<dbReference type="EMBL" id="VSSQ01020243">
    <property type="protein sequence ID" value="MPM64950.1"/>
    <property type="molecule type" value="Genomic_DNA"/>
</dbReference>
<name>A0A645BHK4_9ZZZZ</name>
<evidence type="ECO:0000256" key="1">
    <source>
        <dbReference type="SAM" id="MobiDB-lite"/>
    </source>
</evidence>
<comment type="caution">
    <text evidence="2">The sequence shown here is derived from an EMBL/GenBank/DDBJ whole genome shotgun (WGS) entry which is preliminary data.</text>
</comment>
<organism evidence="2">
    <name type="scientific">bioreactor metagenome</name>
    <dbReference type="NCBI Taxonomy" id="1076179"/>
    <lineage>
        <taxon>unclassified sequences</taxon>
        <taxon>metagenomes</taxon>
        <taxon>ecological metagenomes</taxon>
    </lineage>
</organism>
<reference evidence="2" key="1">
    <citation type="submission" date="2019-08" db="EMBL/GenBank/DDBJ databases">
        <authorList>
            <person name="Kucharzyk K."/>
            <person name="Murdoch R.W."/>
            <person name="Higgins S."/>
            <person name="Loffler F."/>
        </authorList>
    </citation>
    <scope>NUCLEOTIDE SEQUENCE</scope>
</reference>
<dbReference type="AlphaFoldDB" id="A0A645BHK4"/>
<proteinExistence type="predicted"/>
<sequence>MLSSGEAAFIGDDKRKRNPNSGEGTVAGAKVRNECLLLRSGLHRSCGRKIDLIFDEIGRGKDY</sequence>
<feature type="region of interest" description="Disordered" evidence="1">
    <location>
        <begin position="1"/>
        <end position="26"/>
    </location>
</feature>
<evidence type="ECO:0000313" key="2">
    <source>
        <dbReference type="EMBL" id="MPM64950.1"/>
    </source>
</evidence>
<gene>
    <name evidence="2" type="ORF">SDC9_111842</name>
</gene>
<accession>A0A645BHK4</accession>
<protein>
    <submittedName>
        <fullName evidence="2">Uncharacterized protein</fullName>
    </submittedName>
</protein>